<reference evidence="3" key="1">
    <citation type="journal article" date="2016" name="Nat. Biotechnol.">
        <title>Sequencing wild and cultivated cassava and related species reveals extensive interspecific hybridization and genetic diversity.</title>
        <authorList>
            <person name="Bredeson J.V."/>
            <person name="Lyons J.B."/>
            <person name="Prochnik S.E."/>
            <person name="Wu G.A."/>
            <person name="Ha C.M."/>
            <person name="Edsinger-Gonzales E."/>
            <person name="Grimwood J."/>
            <person name="Schmutz J."/>
            <person name="Rabbi I.Y."/>
            <person name="Egesi C."/>
            <person name="Nauluvula P."/>
            <person name="Lebot V."/>
            <person name="Ndunguru J."/>
            <person name="Mkamilo G."/>
            <person name="Bart R.S."/>
            <person name="Setter T.L."/>
            <person name="Gleadow R.M."/>
            <person name="Kulakow P."/>
            <person name="Ferguson M.E."/>
            <person name="Rounsley S."/>
            <person name="Rokhsar D.S."/>
        </authorList>
    </citation>
    <scope>NUCLEOTIDE SEQUENCE [LARGE SCALE GENOMIC DNA]</scope>
    <source>
        <strain evidence="3">cv. AM560-2</strain>
    </source>
</reference>
<name>A0A2C9UL04_MANES</name>
<dbReference type="AlphaFoldDB" id="A0A2C9UL04"/>
<dbReference type="SUPFAM" id="SSF54518">
    <property type="entry name" value="Tubby C-terminal domain-like"/>
    <property type="match status" value="1"/>
</dbReference>
<organism evidence="2 3">
    <name type="scientific">Manihot esculenta</name>
    <name type="common">Cassava</name>
    <name type="synonym">Jatropha manihot</name>
    <dbReference type="NCBI Taxonomy" id="3983"/>
    <lineage>
        <taxon>Eukaryota</taxon>
        <taxon>Viridiplantae</taxon>
        <taxon>Streptophyta</taxon>
        <taxon>Embryophyta</taxon>
        <taxon>Tracheophyta</taxon>
        <taxon>Spermatophyta</taxon>
        <taxon>Magnoliopsida</taxon>
        <taxon>eudicotyledons</taxon>
        <taxon>Gunneridae</taxon>
        <taxon>Pentapetalae</taxon>
        <taxon>rosids</taxon>
        <taxon>fabids</taxon>
        <taxon>Malpighiales</taxon>
        <taxon>Euphorbiaceae</taxon>
        <taxon>Crotonoideae</taxon>
        <taxon>Manihoteae</taxon>
        <taxon>Manihot</taxon>
    </lineage>
</organism>
<evidence type="ECO:0000313" key="2">
    <source>
        <dbReference type="EMBL" id="OAY31710.1"/>
    </source>
</evidence>
<dbReference type="EMBL" id="CM004400">
    <property type="protein sequence ID" value="OAY31710.1"/>
    <property type="molecule type" value="Genomic_DNA"/>
</dbReference>
<comment type="caution">
    <text evidence="2">The sequence shown here is derived from an EMBL/GenBank/DDBJ whole genome shotgun (WGS) entry which is preliminary data.</text>
</comment>
<evidence type="ECO:0000256" key="1">
    <source>
        <dbReference type="ARBA" id="ARBA00005437"/>
    </source>
</evidence>
<evidence type="ECO:0000313" key="3">
    <source>
        <dbReference type="Proteomes" id="UP000091857"/>
    </source>
</evidence>
<keyword evidence="3" id="KW-1185">Reference proteome</keyword>
<dbReference type="OrthoDB" id="677463at2759"/>
<dbReference type="InterPro" id="IPR038595">
    <property type="entry name" value="LOR_sf"/>
</dbReference>
<dbReference type="InterPro" id="IPR007612">
    <property type="entry name" value="LOR"/>
</dbReference>
<dbReference type="InterPro" id="IPR025659">
    <property type="entry name" value="Tubby-like_C"/>
</dbReference>
<accession>A0A2C9UL04</accession>
<dbReference type="PANTHER" id="PTHR31087:SF89">
    <property type="entry name" value="PROTEIN LURP-ONE-RELATED 5-LIKE"/>
    <property type="match status" value="1"/>
</dbReference>
<proteinExistence type="inferred from homology"/>
<comment type="similarity">
    <text evidence="1">Belongs to the LOR family.</text>
</comment>
<dbReference type="Proteomes" id="UP000091857">
    <property type="component" value="Chromosome 14"/>
</dbReference>
<protein>
    <submittedName>
        <fullName evidence="2">Uncharacterized protein</fullName>
    </submittedName>
</protein>
<dbReference type="Gramene" id="Manes.14G134200.1.v8.1">
    <property type="protein sequence ID" value="Manes.14G134200.1.v8.1.CDS"/>
    <property type="gene ID" value="Manes.14G134200.v8.1"/>
</dbReference>
<dbReference type="PANTHER" id="PTHR31087">
    <property type="match status" value="1"/>
</dbReference>
<dbReference type="Pfam" id="PF04525">
    <property type="entry name" value="LOR"/>
    <property type="match status" value="1"/>
</dbReference>
<dbReference type="Gene3D" id="2.40.160.200">
    <property type="entry name" value="LURP1-related"/>
    <property type="match status" value="1"/>
</dbReference>
<sequence>MIFWLLPPKICMARSGVIVDVKFCFQEEINLTVRKTSVFFPGDGFIVYNPDGEVIFRFDSYGPDSQPKDELVLMDASGKCLLSILRKKPSLHHRWEGFLGERKVCNGDHQEAIFSVCRSSIIGRSSLVVEVCRDPREEYYIEGNYPQRRCKIYSGGASLENSLKQAVAEIKRKVDPSTHVMLGKDVFWLCVQPGLDAAFAMGLVLVLDQIYGDDDGGRLVDPTLENATSSS</sequence>
<gene>
    <name evidence="2" type="ORF">MANES_14G134200v8</name>
</gene>